<evidence type="ECO:0000259" key="2">
    <source>
        <dbReference type="Pfam" id="PF13690"/>
    </source>
</evidence>
<dbReference type="InterPro" id="IPR038756">
    <property type="entry name" value="CheX-like"/>
</dbReference>
<dbReference type="PANTHER" id="PTHR39452:SF1">
    <property type="entry name" value="CHEY-P PHOSPHATASE CHEX"/>
    <property type="match status" value="1"/>
</dbReference>
<dbReference type="Pfam" id="PF13690">
    <property type="entry name" value="CheX"/>
    <property type="match status" value="1"/>
</dbReference>
<dbReference type="RefSeq" id="WP_277731004.1">
    <property type="nucleotide sequence ID" value="NZ_CP120733.1"/>
</dbReference>
<sequence>MSSKIINHFLNSVLDIMPQLGFSNIEKKDISVKESSIKVHGVMLNLGVVGDMKGNVIYNMSENDAKKIASKMMMGMPVLEFDDMAQSAISELSNMLTAKASINLEKEGINTNISTPTLTYGSDFEVKTNTDKIVTSEVLVDDISIKVNIAFE</sequence>
<evidence type="ECO:0000256" key="1">
    <source>
        <dbReference type="ARBA" id="ARBA00022500"/>
    </source>
</evidence>
<dbReference type="PANTHER" id="PTHR39452">
    <property type="entry name" value="CHEY-P PHOSPHATASE CHEX"/>
    <property type="match status" value="1"/>
</dbReference>
<dbReference type="CDD" id="cd17906">
    <property type="entry name" value="CheX"/>
    <property type="match status" value="1"/>
</dbReference>
<proteinExistence type="predicted"/>
<accession>A0ABY8E856</accession>
<reference evidence="3 4" key="1">
    <citation type="submission" date="2023-03" db="EMBL/GenBank/DDBJ databases">
        <title>Complete genome sequence of Tepidibacter sp. SWIR-1, isolated from a deep-sea hydrothermal vent.</title>
        <authorList>
            <person name="Li X."/>
        </authorList>
    </citation>
    <scope>NUCLEOTIDE SEQUENCE [LARGE SCALE GENOMIC DNA]</scope>
    <source>
        <strain evidence="3 4">SWIR-1</strain>
    </source>
</reference>
<protein>
    <submittedName>
        <fullName evidence="3">Chemotaxis protein CheX</fullName>
    </submittedName>
</protein>
<keyword evidence="1" id="KW-0145">Chemotaxis</keyword>
<dbReference type="InterPro" id="IPR028051">
    <property type="entry name" value="CheX-like_dom"/>
</dbReference>
<name>A0ABY8E856_9FIRM</name>
<keyword evidence="4" id="KW-1185">Reference proteome</keyword>
<evidence type="ECO:0000313" key="3">
    <source>
        <dbReference type="EMBL" id="WFD09083.1"/>
    </source>
</evidence>
<dbReference type="InterPro" id="IPR028976">
    <property type="entry name" value="CheC-like_sf"/>
</dbReference>
<feature type="domain" description="Chemotaxis phosphatase CheX-like" evidence="2">
    <location>
        <begin position="46"/>
        <end position="131"/>
    </location>
</feature>
<dbReference type="Proteomes" id="UP001222800">
    <property type="component" value="Chromosome"/>
</dbReference>
<organism evidence="3 4">
    <name type="scientific">Tepidibacter hydrothermalis</name>
    <dbReference type="NCBI Taxonomy" id="3036126"/>
    <lineage>
        <taxon>Bacteria</taxon>
        <taxon>Bacillati</taxon>
        <taxon>Bacillota</taxon>
        <taxon>Clostridia</taxon>
        <taxon>Peptostreptococcales</taxon>
        <taxon>Peptostreptococcaceae</taxon>
        <taxon>Tepidibacter</taxon>
    </lineage>
</organism>
<dbReference type="SUPFAM" id="SSF103039">
    <property type="entry name" value="CheC-like"/>
    <property type="match status" value="1"/>
</dbReference>
<dbReference type="Gene3D" id="3.40.1550.10">
    <property type="entry name" value="CheC-like"/>
    <property type="match status" value="1"/>
</dbReference>
<dbReference type="EMBL" id="CP120733">
    <property type="protein sequence ID" value="WFD09083.1"/>
    <property type="molecule type" value="Genomic_DNA"/>
</dbReference>
<gene>
    <name evidence="3" type="ORF">P4S50_11865</name>
</gene>
<evidence type="ECO:0000313" key="4">
    <source>
        <dbReference type="Proteomes" id="UP001222800"/>
    </source>
</evidence>